<organism evidence="3">
    <name type="scientific">Tetraodon nigroviridis</name>
    <name type="common">Spotted green pufferfish</name>
    <name type="synonym">Chelonodon nigroviridis</name>
    <dbReference type="NCBI Taxonomy" id="99883"/>
    <lineage>
        <taxon>Eukaryota</taxon>
        <taxon>Metazoa</taxon>
        <taxon>Chordata</taxon>
        <taxon>Craniata</taxon>
        <taxon>Vertebrata</taxon>
        <taxon>Euteleostomi</taxon>
        <taxon>Actinopterygii</taxon>
        <taxon>Neopterygii</taxon>
        <taxon>Teleostei</taxon>
        <taxon>Neoteleostei</taxon>
        <taxon>Acanthomorphata</taxon>
        <taxon>Eupercaria</taxon>
        <taxon>Tetraodontiformes</taxon>
        <taxon>Tetradontoidea</taxon>
        <taxon>Tetraodontidae</taxon>
        <taxon>Tetraodon</taxon>
    </lineage>
</organism>
<dbReference type="PANTHER" id="PTHR11360">
    <property type="entry name" value="MONOCARBOXYLATE TRANSPORTER"/>
    <property type="match status" value="1"/>
</dbReference>
<dbReference type="EMBL" id="CAAE01014738">
    <property type="protein sequence ID" value="CAG04422.1"/>
    <property type="molecule type" value="Genomic_DNA"/>
</dbReference>
<dbReference type="AlphaFoldDB" id="Q4S4L0"/>
<protein>
    <submittedName>
        <fullName evidence="3">(spotted green pufferfish) hypothetical protein</fullName>
    </submittedName>
</protein>
<dbReference type="GO" id="GO:0016020">
    <property type="term" value="C:membrane"/>
    <property type="evidence" value="ECO:0007669"/>
    <property type="project" value="UniProtKB-SubCell"/>
</dbReference>
<feature type="non-terminal residue" evidence="3">
    <location>
        <position position="556"/>
    </location>
</feature>
<dbReference type="Gene3D" id="1.20.1250.20">
    <property type="entry name" value="MFS general substrate transporter like domains"/>
    <property type="match status" value="2"/>
</dbReference>
<evidence type="ECO:0000256" key="2">
    <source>
        <dbReference type="SAM" id="Phobius"/>
    </source>
</evidence>
<keyword evidence="2" id="KW-1133">Transmembrane helix</keyword>
<accession>Q4S4L0</accession>
<feature type="transmembrane region" description="Helical" evidence="2">
    <location>
        <begin position="523"/>
        <end position="544"/>
    </location>
</feature>
<feature type="transmembrane region" description="Helical" evidence="2">
    <location>
        <begin position="160"/>
        <end position="178"/>
    </location>
</feature>
<name>Q4S4L0_TETNG</name>
<keyword evidence="2" id="KW-0472">Membrane</keyword>
<comment type="subcellular location">
    <subcellularLocation>
        <location evidence="1">Membrane</location>
        <topology evidence="1">Multi-pass membrane protein</topology>
    </subcellularLocation>
</comment>
<dbReference type="SUPFAM" id="SSF103473">
    <property type="entry name" value="MFS general substrate transporter"/>
    <property type="match status" value="2"/>
</dbReference>
<gene>
    <name evidence="3" type="ORF">GSTENG00024133001</name>
</gene>
<dbReference type="InterPro" id="IPR036259">
    <property type="entry name" value="MFS_trans_sf"/>
</dbReference>
<evidence type="ECO:0000313" key="3">
    <source>
        <dbReference type="EMBL" id="CAG04422.1"/>
    </source>
</evidence>
<feature type="transmembrane region" description="Helical" evidence="2">
    <location>
        <begin position="219"/>
        <end position="238"/>
    </location>
</feature>
<feature type="transmembrane region" description="Helical" evidence="2">
    <location>
        <begin position="184"/>
        <end position="207"/>
    </location>
</feature>
<dbReference type="InterPro" id="IPR050327">
    <property type="entry name" value="Proton-linked_MCT"/>
</dbReference>
<dbReference type="PANTHER" id="PTHR11360:SF20">
    <property type="entry name" value="MONOCARBOXYLATE TRANSPORTER 7"/>
    <property type="match status" value="1"/>
</dbReference>
<keyword evidence="2" id="KW-0812">Transmembrane</keyword>
<comment type="caution">
    <text evidence="3">The sequence shown here is derived from an EMBL/GenBank/DDBJ whole genome shotgun (WGS) entry which is preliminary data.</text>
</comment>
<dbReference type="KEGG" id="tng:GSTEN00024133G001"/>
<feature type="transmembrane region" description="Helical" evidence="2">
    <location>
        <begin position="497"/>
        <end position="517"/>
    </location>
</feature>
<reference evidence="3" key="2">
    <citation type="submission" date="2004-02" db="EMBL/GenBank/DDBJ databases">
        <authorList>
            <consortium name="Genoscope"/>
            <consortium name="Whitehead Institute Centre for Genome Research"/>
        </authorList>
    </citation>
    <scope>NUCLEOTIDE SEQUENCE</scope>
</reference>
<sequence>MANFRAKCLQFLGPNVYPEAPDGGWGWVVGVAFFMVEMFTYGSIKSFGIFLQDLMEEFGESKQPSFLDRLYCCVCHDLQRSSVVCLNQLVGLPTCCHDWRIAHFFRGLCHLLYHLCQPDIPHLWITCRSQLPTSTSPCLFQIGSFFCTFRPNKTRHLCTGMGYCLTFLPTVTILSQYFTRRRALVTAVASTGESLFMSALAPALSALKDHIGWRHTMAVFGGLQSTIIICGALLRPIVIRPEGRPKTDAKELEALGTRVQKDTEDSASVVQNGFHSVENELTVSSVSARDAGVRSVKDSDSSSPEEKTLLQKEAGIRIQTVEKSRENKVSEINPKMVEANSRAGGEVPDREAQTSGFHHPERMQLHLLFFVWTVCYSWLLCPTALHHRDERESRRGARTRRLHALHHRCGGNRRPILHRVDPDMEVPHKKEDPGAPGVRHLNDCGSGGIYSGDGVLRPGRVLCFLRFFNGNISCTHIPMLAEDDVVGIERMSSAAGVYVFIHSFAGLAGPPLGGLLVDMTHNYGSAFYSCTVGVAVGALFLGLVRPAKRGLLCRRR</sequence>
<reference evidence="3" key="1">
    <citation type="journal article" date="2004" name="Nature">
        <title>Genome duplication in the teleost fish Tetraodon nigroviridis reveals the early vertebrate proto-karyotype.</title>
        <authorList>
            <person name="Jaillon O."/>
            <person name="Aury J.-M."/>
            <person name="Brunet F."/>
            <person name="Petit J.-L."/>
            <person name="Stange-Thomann N."/>
            <person name="Mauceli E."/>
            <person name="Bouneau L."/>
            <person name="Fischer C."/>
            <person name="Ozouf-Costaz C."/>
            <person name="Bernot A."/>
            <person name="Nicaud S."/>
            <person name="Jaffe D."/>
            <person name="Fisher S."/>
            <person name="Lutfalla G."/>
            <person name="Dossat C."/>
            <person name="Segurens B."/>
            <person name="Dasilva C."/>
            <person name="Salanoubat M."/>
            <person name="Levy M."/>
            <person name="Boudet N."/>
            <person name="Castellano S."/>
            <person name="Anthouard V."/>
            <person name="Jubin C."/>
            <person name="Castelli V."/>
            <person name="Katinka M."/>
            <person name="Vacherie B."/>
            <person name="Biemont C."/>
            <person name="Skalli Z."/>
            <person name="Cattolico L."/>
            <person name="Poulain J."/>
            <person name="De Berardinis V."/>
            <person name="Cruaud C."/>
            <person name="Duprat S."/>
            <person name="Brottier P."/>
            <person name="Coutanceau J.-P."/>
            <person name="Gouzy J."/>
            <person name="Parra G."/>
            <person name="Lardier G."/>
            <person name="Chapple C."/>
            <person name="McKernan K.J."/>
            <person name="McEwan P."/>
            <person name="Bosak S."/>
            <person name="Kellis M."/>
            <person name="Volff J.-N."/>
            <person name="Guigo R."/>
            <person name="Zody M.C."/>
            <person name="Mesirov J."/>
            <person name="Lindblad-Toh K."/>
            <person name="Birren B."/>
            <person name="Nusbaum C."/>
            <person name="Kahn D."/>
            <person name="Robinson-Rechavi M."/>
            <person name="Laudet V."/>
            <person name="Schachter V."/>
            <person name="Quetier F."/>
            <person name="Saurin W."/>
            <person name="Scarpelli C."/>
            <person name="Wincker P."/>
            <person name="Lander E.S."/>
            <person name="Weissenbach J."/>
            <person name="Roest Crollius H."/>
        </authorList>
    </citation>
    <scope>NUCLEOTIDE SEQUENCE [LARGE SCALE GENOMIC DNA]</scope>
</reference>
<dbReference type="GO" id="GO:0008028">
    <property type="term" value="F:monocarboxylic acid transmembrane transporter activity"/>
    <property type="evidence" value="ECO:0007669"/>
    <property type="project" value="TreeGrafter"/>
</dbReference>
<dbReference type="OrthoDB" id="8055603at2759"/>
<evidence type="ECO:0000256" key="1">
    <source>
        <dbReference type="ARBA" id="ARBA00004141"/>
    </source>
</evidence>
<proteinExistence type="predicted"/>